<dbReference type="Proteomes" id="UP000826558">
    <property type="component" value="Segment"/>
</dbReference>
<evidence type="ECO:0000313" key="1">
    <source>
        <dbReference type="EMBL" id="QYC54601.1"/>
    </source>
</evidence>
<keyword evidence="2" id="KW-1185">Reference proteome</keyword>
<protein>
    <submittedName>
        <fullName evidence="1">Uncharacterized protein</fullName>
    </submittedName>
</protein>
<gene>
    <name evidence="1" type="primary">43</name>
    <name evidence="1" type="ORF">SEA_AGUEYBANA_43</name>
</gene>
<name>A0AC61NL62_9CAUD</name>
<dbReference type="EMBL" id="MZ274304">
    <property type="protein sequence ID" value="QYC54601.1"/>
    <property type="molecule type" value="Genomic_DNA"/>
</dbReference>
<accession>A0AC61NL62</accession>
<proteinExistence type="predicted"/>
<organism evidence="1 2">
    <name type="scientific">Gordonia phage Agueybana</name>
    <dbReference type="NCBI Taxonomy" id="2859634"/>
    <lineage>
        <taxon>Viruses</taxon>
        <taxon>Duplodnaviria</taxon>
        <taxon>Heunggongvirae</taxon>
        <taxon>Uroviricota</taxon>
        <taxon>Caudoviricetes</taxon>
        <taxon>Nymbaxtervirinae</taxon>
        <taxon>Nymphadoravirus</taxon>
        <taxon>Nymphadoravirus agueybana</taxon>
    </lineage>
</organism>
<reference evidence="1" key="1">
    <citation type="submission" date="2021-05" db="EMBL/GenBank/DDBJ databases">
        <authorList>
            <person name="Alejandro-Iglesias T.M."/>
            <person name="Baez-Cruz V.A."/>
            <person name="Bragalone-Rodriguez T."/>
            <person name="Braun-Zayas A."/>
            <person name="Carattini-Rivera A.Z."/>
            <person name="Castello-Casta F.M."/>
            <person name="Delgado-Torres D.N."/>
            <person name="Lopez-Castro L."/>
            <person name="Rivera-Torres A.P."/>
            <person name="Rodriguez-Diaz E.A."/>
            <person name="Tejas-Delatorre P.J."/>
            <person name="Torres-Carro S.E."/>
            <person name="Tristani-Rodriguez M."/>
            <person name="Vazquez E."/>
            <person name="Tolsma S."/>
            <person name="Caruso S.M."/>
            <person name="Garlena R.A."/>
            <person name="Russell D.A."/>
            <person name="Pope W.H."/>
            <person name="Jacobs-Se D."/>
            <person name="Hatfull G.F."/>
        </authorList>
    </citation>
    <scope>NUCLEOTIDE SEQUENCE</scope>
</reference>
<sequence>MSDDDVDPTILASRIHTPGCIWSYSFEATDQLGVLHEDDAEAYDLLMAMTRRARLTGIPPAENNNVEGARHPTHRVPVGRLVLDLPDHNFTKERPMPWAGELYAESSDGQTLYRLYFIERRATPEGVTIEIVGSGVGQKPANDDGYDPTSQTAEIKDAMHSGIERCLNTKTTWRRWNAA</sequence>
<evidence type="ECO:0000313" key="2">
    <source>
        <dbReference type="Proteomes" id="UP000826558"/>
    </source>
</evidence>